<keyword evidence="5 8" id="KW-0520">NAD</keyword>
<dbReference type="InterPro" id="IPR022695">
    <property type="entry name" value="Histidinol_DH_monofunct"/>
</dbReference>
<feature type="binding site" evidence="5 8">
    <location>
        <position position="194"/>
    </location>
    <ligand>
        <name>NAD(+)</name>
        <dbReference type="ChEBI" id="CHEBI:57540"/>
    </ligand>
</feature>
<evidence type="ECO:0000313" key="12">
    <source>
        <dbReference type="EMBL" id="EGG28161.1"/>
    </source>
</evidence>
<evidence type="ECO:0000256" key="1">
    <source>
        <dbReference type="ARBA" id="ARBA00010178"/>
    </source>
</evidence>
<comment type="similarity">
    <text evidence="1 5 6 11">Belongs to the histidinol dehydrogenase family.</text>
</comment>
<protein>
    <recommendedName>
        <fullName evidence="5">Histidinol dehydrogenase</fullName>
        <shortName evidence="5">HDH</shortName>
        <ecNumber evidence="5">1.1.1.23</ecNumber>
    </recommendedName>
</protein>
<feature type="active site" description="Proton acceptor" evidence="5 7">
    <location>
        <position position="331"/>
    </location>
</feature>
<comment type="catalytic activity">
    <reaction evidence="5">
        <text>L-histidinol + 2 NAD(+) + H2O = L-histidine + 2 NADH + 3 H(+)</text>
        <dbReference type="Rhea" id="RHEA:20641"/>
        <dbReference type="ChEBI" id="CHEBI:15377"/>
        <dbReference type="ChEBI" id="CHEBI:15378"/>
        <dbReference type="ChEBI" id="CHEBI:57540"/>
        <dbReference type="ChEBI" id="CHEBI:57595"/>
        <dbReference type="ChEBI" id="CHEBI:57699"/>
        <dbReference type="ChEBI" id="CHEBI:57945"/>
        <dbReference type="EC" id="1.1.1.23"/>
    </reaction>
</comment>
<feature type="active site" description="Proton acceptor" evidence="5 7">
    <location>
        <position position="330"/>
    </location>
</feature>
<comment type="pathway">
    <text evidence="5">Amino-acid biosynthesis; L-histidine biosynthesis; L-histidine from 5-phospho-alpha-D-ribose 1-diphosphate: step 9/9.</text>
</comment>
<feature type="binding site" evidence="5 10">
    <location>
        <position position="262"/>
    </location>
    <ligand>
        <name>Zn(2+)</name>
        <dbReference type="ChEBI" id="CHEBI:29105"/>
    </ligand>
</feature>
<proteinExistence type="inferred from homology"/>
<evidence type="ECO:0000256" key="10">
    <source>
        <dbReference type="PIRSR" id="PIRSR000099-4"/>
    </source>
</evidence>
<reference evidence="12 13" key="1">
    <citation type="journal article" date="2011" name="J. Bacteriol.">
        <title>Genome sequence of strain IMCC3088, a proteorhodopsin-containing marine bacterium belonging to the OM60/NOR5 clade.</title>
        <authorList>
            <person name="Jang Y."/>
            <person name="Oh H.M."/>
            <person name="Kang I."/>
            <person name="Lee K."/>
            <person name="Yang S.J."/>
            <person name="Cho J.C."/>
        </authorList>
    </citation>
    <scope>NUCLEOTIDE SEQUENCE [LARGE SCALE GENOMIC DNA]</scope>
    <source>
        <strain evidence="12 13">IMCC3088</strain>
    </source>
</reference>
<dbReference type="Proteomes" id="UP000005615">
    <property type="component" value="Unassembled WGS sequence"/>
</dbReference>
<feature type="binding site" evidence="5 8">
    <location>
        <position position="133"/>
    </location>
    <ligand>
        <name>NAD(+)</name>
        <dbReference type="ChEBI" id="CHEBI:57540"/>
    </ligand>
</feature>
<dbReference type="FunFam" id="3.40.50.1980:FF:000001">
    <property type="entry name" value="Histidinol dehydrogenase"/>
    <property type="match status" value="1"/>
</dbReference>
<dbReference type="GO" id="GO:0051287">
    <property type="term" value="F:NAD binding"/>
    <property type="evidence" value="ECO:0007669"/>
    <property type="project" value="InterPro"/>
</dbReference>
<dbReference type="GO" id="GO:0000105">
    <property type="term" value="P:L-histidine biosynthetic process"/>
    <property type="evidence" value="ECO:0007669"/>
    <property type="project" value="UniProtKB-UniRule"/>
</dbReference>
<feature type="binding site" evidence="5 10">
    <location>
        <position position="423"/>
    </location>
    <ligand>
        <name>Zn(2+)</name>
        <dbReference type="ChEBI" id="CHEBI:29105"/>
    </ligand>
</feature>
<dbReference type="EMBL" id="AEIG01000171">
    <property type="protein sequence ID" value="EGG28161.1"/>
    <property type="molecule type" value="Genomic_DNA"/>
</dbReference>
<organism evidence="12 13">
    <name type="scientific">Aequoribacter fuscus</name>
    <dbReference type="NCBI Taxonomy" id="2518989"/>
    <lineage>
        <taxon>Bacteria</taxon>
        <taxon>Pseudomonadati</taxon>
        <taxon>Pseudomonadota</taxon>
        <taxon>Gammaproteobacteria</taxon>
        <taxon>Cellvibrionales</taxon>
        <taxon>Halieaceae</taxon>
        <taxon>Aequoribacter</taxon>
    </lineage>
</organism>
<keyword evidence="2 5" id="KW-0479">Metal-binding</keyword>
<evidence type="ECO:0000256" key="6">
    <source>
        <dbReference type="PIRNR" id="PIRNR000099"/>
    </source>
</evidence>
<dbReference type="FunFam" id="3.40.50.1980:FF:000026">
    <property type="entry name" value="Histidinol dehydrogenase"/>
    <property type="match status" value="1"/>
</dbReference>
<dbReference type="EC" id="1.1.1.23" evidence="5"/>
<dbReference type="HAMAP" id="MF_01024">
    <property type="entry name" value="HisD"/>
    <property type="match status" value="1"/>
</dbReference>
<evidence type="ECO:0000256" key="4">
    <source>
        <dbReference type="ARBA" id="ARBA00023002"/>
    </source>
</evidence>
<dbReference type="PRINTS" id="PR00083">
    <property type="entry name" value="HOLDHDRGNASE"/>
</dbReference>
<keyword evidence="3 5" id="KW-0862">Zinc</keyword>
<feature type="binding site" evidence="5 10">
    <location>
        <position position="364"/>
    </location>
    <ligand>
        <name>Zn(2+)</name>
        <dbReference type="ChEBI" id="CHEBI:29105"/>
    </ligand>
</feature>
<keyword evidence="5" id="KW-0368">Histidine biosynthesis</keyword>
<keyword evidence="13" id="KW-1185">Reference proteome</keyword>
<dbReference type="AlphaFoldDB" id="F3L692"/>
<feature type="binding site" evidence="5 9">
    <location>
        <position position="331"/>
    </location>
    <ligand>
        <name>substrate</name>
    </ligand>
</feature>
<dbReference type="GO" id="GO:0004399">
    <property type="term" value="F:histidinol dehydrogenase activity"/>
    <property type="evidence" value="ECO:0007669"/>
    <property type="project" value="UniProtKB-UniRule"/>
</dbReference>
<keyword evidence="4 5" id="KW-0560">Oxidoreductase</keyword>
<comment type="function">
    <text evidence="5">Catalyzes the sequential NAD-dependent oxidations of L-histidinol to L-histidinaldehyde and then to L-histidine.</text>
</comment>
<dbReference type="eggNOG" id="COG0141">
    <property type="taxonomic scope" value="Bacteria"/>
</dbReference>
<feature type="binding site" evidence="5 9">
    <location>
        <position position="423"/>
    </location>
    <ligand>
        <name>substrate</name>
    </ligand>
</feature>
<feature type="binding site" evidence="5 9">
    <location>
        <position position="265"/>
    </location>
    <ligand>
        <name>substrate</name>
    </ligand>
</feature>
<feature type="binding site" evidence="5 9">
    <location>
        <position position="262"/>
    </location>
    <ligand>
        <name>substrate</name>
    </ligand>
</feature>
<dbReference type="GO" id="GO:0005829">
    <property type="term" value="C:cytosol"/>
    <property type="evidence" value="ECO:0007669"/>
    <property type="project" value="TreeGrafter"/>
</dbReference>
<evidence type="ECO:0000313" key="13">
    <source>
        <dbReference type="Proteomes" id="UP000005615"/>
    </source>
</evidence>
<evidence type="ECO:0000256" key="8">
    <source>
        <dbReference type="PIRSR" id="PIRSR000099-2"/>
    </source>
</evidence>
<keyword evidence="5" id="KW-0028">Amino-acid biosynthesis</keyword>
<dbReference type="STRING" id="2518989.IMCC3088_917"/>
<dbReference type="CDD" id="cd06572">
    <property type="entry name" value="Histidinol_dh"/>
    <property type="match status" value="1"/>
</dbReference>
<dbReference type="Pfam" id="PF00815">
    <property type="entry name" value="Histidinol_dh"/>
    <property type="match status" value="1"/>
</dbReference>
<sequence>MTRIRQLATTDADFDARLAAICDAQGALNQSVIEATDAIIGKVRSAGDAAVVELTRKFDAREIESIEELRVSIDELQAAVARLPEGGYEQLSLAAQRIEWFHQHQKQDSWRVTDALGNTLGQRVSPLDSVGVYVPGGKASYPSSVLMNTIPAKVAGVERIVMVSPSPRGEINDWVLAAAYLAGVDEVITIGGAQAVAALAYGTESIQAVDKIVGPGNAYVAAAKRAVYGQVGIDMIAGPSEVLIITDGSVDPDWIAMDMFAQCEHDEMAQALVLCPDTQFLEQVQGSIARLLPTLERQAIIAAALEGRSALIATRDLADAAAVSNRLAPEHLELAVADPEALLEEIKHAGAVFLGAYATESLGDYCAGPNHVLPTSGTARFSSPLGVYDFEKRSSIIKVAAHAGQRLGECTSMLARAEGLTAHARSAEMRFKGDEPPQL</sequence>
<name>F3L692_9GAMM</name>
<evidence type="ECO:0000256" key="7">
    <source>
        <dbReference type="PIRSR" id="PIRSR000099-1"/>
    </source>
</evidence>
<evidence type="ECO:0000256" key="3">
    <source>
        <dbReference type="ARBA" id="ARBA00022833"/>
    </source>
</evidence>
<evidence type="ECO:0000256" key="2">
    <source>
        <dbReference type="ARBA" id="ARBA00022723"/>
    </source>
</evidence>
<gene>
    <name evidence="5" type="primary">hisD</name>
    <name evidence="12" type="ORF">IMCC3088_917</name>
</gene>
<feature type="binding site" evidence="5 9">
    <location>
        <position position="240"/>
    </location>
    <ligand>
        <name>substrate</name>
    </ligand>
</feature>
<evidence type="ECO:0000256" key="5">
    <source>
        <dbReference type="HAMAP-Rule" id="MF_01024"/>
    </source>
</evidence>
<dbReference type="RefSeq" id="WP_009577406.1">
    <property type="nucleotide sequence ID" value="NZ_AEIG01000171.1"/>
</dbReference>
<dbReference type="Gene3D" id="3.40.50.1980">
    <property type="entry name" value="Nitrogenase molybdenum iron protein domain"/>
    <property type="match status" value="2"/>
</dbReference>
<dbReference type="InterPro" id="IPR012131">
    <property type="entry name" value="Hstdl_DH"/>
</dbReference>
<dbReference type="PANTHER" id="PTHR21256">
    <property type="entry name" value="HISTIDINOL DEHYDROGENASE HDH"/>
    <property type="match status" value="1"/>
</dbReference>
<comment type="caution">
    <text evidence="12">The sequence shown here is derived from an EMBL/GenBank/DDBJ whole genome shotgun (WGS) entry which is preliminary data.</text>
</comment>
<dbReference type="Gene3D" id="1.20.5.1300">
    <property type="match status" value="1"/>
</dbReference>
<dbReference type="GO" id="GO:0008270">
    <property type="term" value="F:zinc ion binding"/>
    <property type="evidence" value="ECO:0007669"/>
    <property type="project" value="UniProtKB-UniRule"/>
</dbReference>
<dbReference type="PROSITE" id="PS00611">
    <property type="entry name" value="HISOL_DEHYDROGENASE"/>
    <property type="match status" value="1"/>
</dbReference>
<dbReference type="NCBIfam" id="TIGR00069">
    <property type="entry name" value="hisD"/>
    <property type="match status" value="1"/>
</dbReference>
<dbReference type="InterPro" id="IPR001692">
    <property type="entry name" value="Histidinol_DH_CS"/>
</dbReference>
<dbReference type="PANTHER" id="PTHR21256:SF2">
    <property type="entry name" value="HISTIDINE BIOSYNTHESIS TRIFUNCTIONAL PROTEIN"/>
    <property type="match status" value="1"/>
</dbReference>
<evidence type="ECO:0000256" key="9">
    <source>
        <dbReference type="PIRSR" id="PIRSR000099-3"/>
    </source>
</evidence>
<accession>F3L692</accession>
<feature type="binding site" evidence="5 8">
    <location>
        <position position="217"/>
    </location>
    <ligand>
        <name>NAD(+)</name>
        <dbReference type="ChEBI" id="CHEBI:57540"/>
    </ligand>
</feature>
<feature type="binding site" evidence="5 9">
    <location>
        <position position="418"/>
    </location>
    <ligand>
        <name>substrate</name>
    </ligand>
</feature>
<dbReference type="InterPro" id="IPR016161">
    <property type="entry name" value="Ald_DH/histidinol_DH"/>
</dbReference>
<feature type="binding site" evidence="5 9">
    <location>
        <position position="364"/>
    </location>
    <ligand>
        <name>substrate</name>
    </ligand>
</feature>
<dbReference type="OrthoDB" id="9805269at2"/>
<dbReference type="UniPathway" id="UPA00031">
    <property type="reaction ID" value="UER00014"/>
</dbReference>
<dbReference type="SUPFAM" id="SSF53720">
    <property type="entry name" value="ALDH-like"/>
    <property type="match status" value="1"/>
</dbReference>
<feature type="binding site" evidence="5 10">
    <location>
        <position position="265"/>
    </location>
    <ligand>
        <name>Zn(2+)</name>
        <dbReference type="ChEBI" id="CHEBI:29105"/>
    </ligand>
</feature>
<comment type="cofactor">
    <cofactor evidence="5 10">
        <name>Zn(2+)</name>
        <dbReference type="ChEBI" id="CHEBI:29105"/>
    </cofactor>
    <text evidence="5 10">Binds 1 zinc ion per subunit.</text>
</comment>
<dbReference type="PIRSF" id="PIRSF000099">
    <property type="entry name" value="Histidinol_dh"/>
    <property type="match status" value="1"/>
</dbReference>
<evidence type="ECO:0000256" key="11">
    <source>
        <dbReference type="RuleBase" id="RU004175"/>
    </source>
</evidence>